<dbReference type="Gene3D" id="3.90.1200.10">
    <property type="match status" value="1"/>
</dbReference>
<evidence type="ECO:0000313" key="3">
    <source>
        <dbReference type="Proteomes" id="UP001501237"/>
    </source>
</evidence>
<gene>
    <name evidence="2" type="ORF">GCM10010468_29290</name>
</gene>
<dbReference type="PANTHER" id="PTHR21310">
    <property type="entry name" value="AMINOGLYCOSIDE PHOSPHOTRANSFERASE-RELATED-RELATED"/>
    <property type="match status" value="1"/>
</dbReference>
<dbReference type="InterPro" id="IPR002575">
    <property type="entry name" value="Aminoglycoside_PTrfase"/>
</dbReference>
<dbReference type="InterPro" id="IPR051678">
    <property type="entry name" value="AGP_Transferase"/>
</dbReference>
<dbReference type="InterPro" id="IPR011009">
    <property type="entry name" value="Kinase-like_dom_sf"/>
</dbReference>
<dbReference type="EMBL" id="BAAAUV010000006">
    <property type="protein sequence ID" value="GAA3210967.1"/>
    <property type="molecule type" value="Genomic_DNA"/>
</dbReference>
<reference evidence="3" key="1">
    <citation type="journal article" date="2019" name="Int. J. Syst. Evol. Microbiol.">
        <title>The Global Catalogue of Microorganisms (GCM) 10K type strain sequencing project: providing services to taxonomists for standard genome sequencing and annotation.</title>
        <authorList>
            <consortium name="The Broad Institute Genomics Platform"/>
            <consortium name="The Broad Institute Genome Sequencing Center for Infectious Disease"/>
            <person name="Wu L."/>
            <person name="Ma J."/>
        </authorList>
    </citation>
    <scope>NUCLEOTIDE SEQUENCE [LARGE SCALE GENOMIC DNA]</scope>
    <source>
        <strain evidence="3">JCM 9377</strain>
    </source>
</reference>
<keyword evidence="3" id="KW-1185">Reference proteome</keyword>
<comment type="caution">
    <text evidence="2">The sequence shown here is derived from an EMBL/GenBank/DDBJ whole genome shotgun (WGS) entry which is preliminary data.</text>
</comment>
<evidence type="ECO:0000313" key="2">
    <source>
        <dbReference type="EMBL" id="GAA3210967.1"/>
    </source>
</evidence>
<feature type="domain" description="Aminoglycoside phosphotransferase" evidence="1">
    <location>
        <begin position="54"/>
        <end position="259"/>
    </location>
</feature>
<dbReference type="RefSeq" id="WP_344827948.1">
    <property type="nucleotide sequence ID" value="NZ_BAAAUV010000006.1"/>
</dbReference>
<dbReference type="SUPFAM" id="SSF56112">
    <property type="entry name" value="Protein kinase-like (PK-like)"/>
    <property type="match status" value="1"/>
</dbReference>
<organism evidence="2 3">
    <name type="scientific">Actinocorallia longicatena</name>
    <dbReference type="NCBI Taxonomy" id="111803"/>
    <lineage>
        <taxon>Bacteria</taxon>
        <taxon>Bacillati</taxon>
        <taxon>Actinomycetota</taxon>
        <taxon>Actinomycetes</taxon>
        <taxon>Streptosporangiales</taxon>
        <taxon>Thermomonosporaceae</taxon>
        <taxon>Actinocorallia</taxon>
    </lineage>
</organism>
<dbReference type="Gene3D" id="3.30.200.20">
    <property type="entry name" value="Phosphorylase Kinase, domain 1"/>
    <property type="match status" value="1"/>
</dbReference>
<dbReference type="Proteomes" id="UP001501237">
    <property type="component" value="Unassembled WGS sequence"/>
</dbReference>
<protein>
    <recommendedName>
        <fullName evidence="1">Aminoglycoside phosphotransferase domain-containing protein</fullName>
    </recommendedName>
</protein>
<sequence>MDEVEVGPPATGVRLAWSEVPGWLHEEVAELLGARVAEAVTQRGGFSPGVAARLRLTDGSRAFVKAVSAEANPDSPDIHRAEIRIASALPPEVPAPRLLGSVDRDGWVALLFEDIDGRMPAQPWDPAELDRVLDAVTRLAETLTPAPLAAPPTAERVGAGFHGWRTLLHASPDELGRVDPWARRHLAELAEAEETWADAVAGDTLAHGDLRADNLLLTGDRVYVVDWPWAGLAAPWFDLMAMLPSVRMQGGPAPETIFDAHPAARGADPAGVTAVLTALTGFFVRQSLLPPPPGLPTVRGFQAAQGRTSLSWLRTRWPE</sequence>
<accession>A0ABP6QB07</accession>
<dbReference type="Pfam" id="PF01636">
    <property type="entry name" value="APH"/>
    <property type="match status" value="1"/>
</dbReference>
<evidence type="ECO:0000259" key="1">
    <source>
        <dbReference type="Pfam" id="PF01636"/>
    </source>
</evidence>
<name>A0ABP6QB07_9ACTN</name>
<proteinExistence type="predicted"/>